<protein>
    <submittedName>
        <fullName evidence="1">DUF2913 family protein</fullName>
    </submittedName>
</protein>
<comment type="caution">
    <text evidence="1">The sequence shown here is derived from an EMBL/GenBank/DDBJ whole genome shotgun (WGS) entry which is preliminary data.</text>
</comment>
<accession>A0A418YFQ2</accession>
<dbReference type="InterPro" id="IPR021316">
    <property type="entry name" value="DUF2913"/>
</dbReference>
<dbReference type="Pfam" id="PF11140">
    <property type="entry name" value="DUF2913"/>
    <property type="match status" value="1"/>
</dbReference>
<name>A0A418YFQ2_9GAMM</name>
<sequence length="203" mass="22744">MLTFVETALADLIQAQQQGKVSATPVSEGHYLAVWLTRAIKQQRFASSIAKYLLGWQKQARSQGTKAELKKQFQSILATYQHPGLVSNDSPISRERIEALLDDLADQGWQVVSEHAVDRKVTHFTAGQASLVICRNNLEQALSSNLVEPLVLYVRGPVPELVQQAAHRGLLLFKTSDYKSKVKYHGEYRIFPHNEGPKVPEII</sequence>
<dbReference type="AlphaFoldDB" id="A0A418YFQ2"/>
<dbReference type="EMBL" id="QZCH01000009">
    <property type="protein sequence ID" value="RJG48213.1"/>
    <property type="molecule type" value="Genomic_DNA"/>
</dbReference>
<evidence type="ECO:0000313" key="1">
    <source>
        <dbReference type="EMBL" id="RJG48213.1"/>
    </source>
</evidence>
<keyword evidence="2" id="KW-1185">Reference proteome</keyword>
<evidence type="ECO:0000313" key="2">
    <source>
        <dbReference type="Proteomes" id="UP000283255"/>
    </source>
</evidence>
<proteinExistence type="predicted"/>
<organism evidence="1 2">
    <name type="scientific">Motilimonas pumila</name>
    <dbReference type="NCBI Taxonomy" id="2303987"/>
    <lineage>
        <taxon>Bacteria</taxon>
        <taxon>Pseudomonadati</taxon>
        <taxon>Pseudomonadota</taxon>
        <taxon>Gammaproteobacteria</taxon>
        <taxon>Alteromonadales</taxon>
        <taxon>Alteromonadales genera incertae sedis</taxon>
        <taxon>Motilimonas</taxon>
    </lineage>
</organism>
<gene>
    <name evidence="1" type="ORF">D1Z90_08780</name>
</gene>
<reference evidence="1 2" key="1">
    <citation type="submission" date="2018-09" db="EMBL/GenBank/DDBJ databases">
        <authorList>
            <person name="Wang F."/>
        </authorList>
    </citation>
    <scope>NUCLEOTIDE SEQUENCE [LARGE SCALE GENOMIC DNA]</scope>
    <source>
        <strain evidence="1 2">PLHSC7-2</strain>
    </source>
</reference>
<dbReference type="OrthoDB" id="5814407at2"/>
<reference evidence="1 2" key="2">
    <citation type="submission" date="2019-01" db="EMBL/GenBank/DDBJ databases">
        <title>Motilimonas pumilus sp. nov., isolated from the gut of sea cucumber (Apostichopus japonicus).</title>
        <authorList>
            <person name="Wang F.-Q."/>
            <person name="Ren L.-H."/>
            <person name="Lin Y.-W."/>
            <person name="Sun G.-H."/>
            <person name="Du Z.-J."/>
            <person name="Zhao J.-X."/>
            <person name="Liu X.-J."/>
            <person name="Liu L.-J."/>
        </authorList>
    </citation>
    <scope>NUCLEOTIDE SEQUENCE [LARGE SCALE GENOMIC DNA]</scope>
    <source>
        <strain evidence="1 2">PLHSC7-2</strain>
    </source>
</reference>
<dbReference type="Proteomes" id="UP000283255">
    <property type="component" value="Unassembled WGS sequence"/>
</dbReference>